<dbReference type="InParanoid" id="A0A0P0XJ64"/>
<reference evidence="2 3" key="3">
    <citation type="journal article" date="2013" name="Rice">
        <title>Improvement of the Oryza sativa Nipponbare reference genome using next generation sequence and optical map data.</title>
        <authorList>
            <person name="Kawahara Y."/>
            <person name="de la Bastide M."/>
            <person name="Hamilton J.P."/>
            <person name="Kanamori H."/>
            <person name="McCombie W.R."/>
            <person name="Ouyang S."/>
            <person name="Schwartz D.C."/>
            <person name="Tanaka T."/>
            <person name="Wu J."/>
            <person name="Zhou S."/>
            <person name="Childs K.L."/>
            <person name="Davidson R.M."/>
            <person name="Lin H."/>
            <person name="Quesada-Ocampo L."/>
            <person name="Vaillancourt B."/>
            <person name="Sakai H."/>
            <person name="Lee S.S."/>
            <person name="Kim J."/>
            <person name="Numa H."/>
            <person name="Itoh T."/>
            <person name="Buell C.R."/>
            <person name="Matsumoto T."/>
        </authorList>
    </citation>
    <scope>NUCLEOTIDE SEQUENCE [LARGE SCALE GENOMIC DNA]</scope>
    <source>
        <strain evidence="3">cv. Nipponbare</strain>
    </source>
</reference>
<reference evidence="2 3" key="2">
    <citation type="journal article" date="2013" name="Plant Cell Physiol.">
        <title>Rice Annotation Project Database (RAP-DB): an integrative and interactive database for rice genomics.</title>
        <authorList>
            <person name="Sakai H."/>
            <person name="Lee S.S."/>
            <person name="Tanaka T."/>
            <person name="Numa H."/>
            <person name="Kim J."/>
            <person name="Kawahara Y."/>
            <person name="Wakimoto H."/>
            <person name="Yang C.C."/>
            <person name="Iwamoto M."/>
            <person name="Abe T."/>
            <person name="Yamada Y."/>
            <person name="Muto A."/>
            <person name="Inokuchi H."/>
            <person name="Ikemura T."/>
            <person name="Matsumoto T."/>
            <person name="Sasaki T."/>
            <person name="Itoh T."/>
        </authorList>
    </citation>
    <scope>NUCLEOTIDE SEQUENCE [LARGE SCALE GENOMIC DNA]</scope>
    <source>
        <strain evidence="3">cv. Nipponbare</strain>
    </source>
</reference>
<dbReference type="Gramene" id="Os08t0533450-00">
    <property type="protein sequence ID" value="Os08t0533450-00"/>
    <property type="gene ID" value="Os08g0533450"/>
</dbReference>
<dbReference type="PaxDb" id="39947-A0A0P0XJ64"/>
<dbReference type="AlphaFoldDB" id="A0A0P0XJ64"/>
<dbReference type="EMBL" id="AP014964">
    <property type="protein sequence ID" value="BAT06419.1"/>
    <property type="molecule type" value="Genomic_DNA"/>
</dbReference>
<sequence>MITILFCLMYSPRLTKYLVRLGALGDDGAVEDDVLHVGERAHGVEQQLRAVAAPHVHEGVPALGAVDDLHDGAAAAAAVAGGGGGLGGGGGAVVVHHLVEAARGVRRRAVAARRGDGGAGGGLPVARAGAAAAEEVAEQALDRVEAVLVVDGAERVGVRDVHQRRHARVVRPHLRRHDVALEVGEHGEHLRQEPRPVLTDQLNGRLRRRRLRLHLHRPLRRRPETQRPSSQRLKKPNQN</sequence>
<feature type="region of interest" description="Disordered" evidence="1">
    <location>
        <begin position="213"/>
        <end position="239"/>
    </location>
</feature>
<proteinExistence type="predicted"/>
<evidence type="ECO:0000256" key="1">
    <source>
        <dbReference type="SAM" id="MobiDB-lite"/>
    </source>
</evidence>
<reference evidence="3" key="1">
    <citation type="journal article" date="2005" name="Nature">
        <title>The map-based sequence of the rice genome.</title>
        <authorList>
            <consortium name="International rice genome sequencing project (IRGSP)"/>
            <person name="Matsumoto T."/>
            <person name="Wu J."/>
            <person name="Kanamori H."/>
            <person name="Katayose Y."/>
            <person name="Fujisawa M."/>
            <person name="Namiki N."/>
            <person name="Mizuno H."/>
            <person name="Yamamoto K."/>
            <person name="Antonio B.A."/>
            <person name="Baba T."/>
            <person name="Sakata K."/>
            <person name="Nagamura Y."/>
            <person name="Aoki H."/>
            <person name="Arikawa K."/>
            <person name="Arita K."/>
            <person name="Bito T."/>
            <person name="Chiden Y."/>
            <person name="Fujitsuka N."/>
            <person name="Fukunaka R."/>
            <person name="Hamada M."/>
            <person name="Harada C."/>
            <person name="Hayashi A."/>
            <person name="Hijishita S."/>
            <person name="Honda M."/>
            <person name="Hosokawa S."/>
            <person name="Ichikawa Y."/>
            <person name="Idonuma A."/>
            <person name="Iijima M."/>
            <person name="Ikeda M."/>
            <person name="Ikeno M."/>
            <person name="Ito K."/>
            <person name="Ito S."/>
            <person name="Ito T."/>
            <person name="Ito Y."/>
            <person name="Ito Y."/>
            <person name="Iwabuchi A."/>
            <person name="Kamiya K."/>
            <person name="Karasawa W."/>
            <person name="Kurita K."/>
            <person name="Katagiri S."/>
            <person name="Kikuta A."/>
            <person name="Kobayashi H."/>
            <person name="Kobayashi N."/>
            <person name="Machita K."/>
            <person name="Maehara T."/>
            <person name="Masukawa M."/>
            <person name="Mizubayashi T."/>
            <person name="Mukai Y."/>
            <person name="Nagasaki H."/>
            <person name="Nagata Y."/>
            <person name="Naito S."/>
            <person name="Nakashima M."/>
            <person name="Nakama Y."/>
            <person name="Nakamichi Y."/>
            <person name="Nakamura M."/>
            <person name="Meguro A."/>
            <person name="Negishi M."/>
            <person name="Ohta I."/>
            <person name="Ohta T."/>
            <person name="Okamoto M."/>
            <person name="Ono N."/>
            <person name="Saji S."/>
            <person name="Sakaguchi M."/>
            <person name="Sakai K."/>
            <person name="Shibata M."/>
            <person name="Shimokawa T."/>
            <person name="Song J."/>
            <person name="Takazaki Y."/>
            <person name="Terasawa K."/>
            <person name="Tsugane M."/>
            <person name="Tsuji K."/>
            <person name="Ueda S."/>
            <person name="Waki K."/>
            <person name="Yamagata H."/>
            <person name="Yamamoto M."/>
            <person name="Yamamoto S."/>
            <person name="Yamane H."/>
            <person name="Yoshiki S."/>
            <person name="Yoshihara R."/>
            <person name="Yukawa K."/>
            <person name="Zhong H."/>
            <person name="Yano M."/>
            <person name="Yuan Q."/>
            <person name="Ouyang S."/>
            <person name="Liu J."/>
            <person name="Jones K.M."/>
            <person name="Gansberger K."/>
            <person name="Moffat K."/>
            <person name="Hill J."/>
            <person name="Bera J."/>
            <person name="Fadrosh D."/>
            <person name="Jin S."/>
            <person name="Johri S."/>
            <person name="Kim M."/>
            <person name="Overton L."/>
            <person name="Reardon M."/>
            <person name="Tsitrin T."/>
            <person name="Vuong H."/>
            <person name="Weaver B."/>
            <person name="Ciecko A."/>
            <person name="Tallon L."/>
            <person name="Jackson J."/>
            <person name="Pai G."/>
            <person name="Aken S.V."/>
            <person name="Utterback T."/>
            <person name="Reidmuller S."/>
            <person name="Feldblyum T."/>
            <person name="Hsiao J."/>
            <person name="Zismann V."/>
            <person name="Iobst S."/>
            <person name="de Vazeille A.R."/>
            <person name="Buell C.R."/>
            <person name="Ying K."/>
            <person name="Li Y."/>
            <person name="Lu T."/>
            <person name="Huang Y."/>
            <person name="Zhao Q."/>
            <person name="Feng Q."/>
            <person name="Zhang L."/>
            <person name="Zhu J."/>
            <person name="Weng Q."/>
            <person name="Mu J."/>
            <person name="Lu Y."/>
            <person name="Fan D."/>
            <person name="Liu Y."/>
            <person name="Guan J."/>
            <person name="Zhang Y."/>
            <person name="Yu S."/>
            <person name="Liu X."/>
            <person name="Zhang Y."/>
            <person name="Hong G."/>
            <person name="Han B."/>
            <person name="Choisne N."/>
            <person name="Demange N."/>
            <person name="Orjeda G."/>
            <person name="Samain S."/>
            <person name="Cattolico L."/>
            <person name="Pelletier E."/>
            <person name="Couloux A."/>
            <person name="Segurens B."/>
            <person name="Wincker P."/>
            <person name="D'Hont A."/>
            <person name="Scarpelli C."/>
            <person name="Weissenbach J."/>
            <person name="Salanoubat M."/>
            <person name="Quetier F."/>
            <person name="Yu Y."/>
            <person name="Kim H.R."/>
            <person name="Rambo T."/>
            <person name="Currie J."/>
            <person name="Collura K."/>
            <person name="Luo M."/>
            <person name="Yang T."/>
            <person name="Ammiraju J.S.S."/>
            <person name="Engler F."/>
            <person name="Soderlund C."/>
            <person name="Wing R.A."/>
            <person name="Palmer L.E."/>
            <person name="de la Bastide M."/>
            <person name="Spiegel L."/>
            <person name="Nascimento L."/>
            <person name="Zutavern T."/>
            <person name="O'Shaughnessy A."/>
            <person name="Dike S."/>
            <person name="Dedhia N."/>
            <person name="Preston R."/>
            <person name="Balija V."/>
            <person name="McCombie W.R."/>
            <person name="Chow T."/>
            <person name="Chen H."/>
            <person name="Chung M."/>
            <person name="Chen C."/>
            <person name="Shaw J."/>
            <person name="Wu H."/>
            <person name="Hsiao K."/>
            <person name="Chao Y."/>
            <person name="Chu M."/>
            <person name="Cheng C."/>
            <person name="Hour A."/>
            <person name="Lee P."/>
            <person name="Lin S."/>
            <person name="Lin Y."/>
            <person name="Liou J."/>
            <person name="Liu S."/>
            <person name="Hsing Y."/>
            <person name="Raghuvanshi S."/>
            <person name="Mohanty A."/>
            <person name="Bharti A.K."/>
            <person name="Gaur A."/>
            <person name="Gupta V."/>
            <person name="Kumar D."/>
            <person name="Ravi V."/>
            <person name="Vij S."/>
            <person name="Kapur A."/>
            <person name="Khurana P."/>
            <person name="Khurana P."/>
            <person name="Khurana J.P."/>
            <person name="Tyagi A.K."/>
            <person name="Gaikwad K."/>
            <person name="Singh A."/>
            <person name="Dalal V."/>
            <person name="Srivastava S."/>
            <person name="Dixit A."/>
            <person name="Pal A.K."/>
            <person name="Ghazi I.A."/>
            <person name="Yadav M."/>
            <person name="Pandit A."/>
            <person name="Bhargava A."/>
            <person name="Sureshbabu K."/>
            <person name="Batra K."/>
            <person name="Sharma T.R."/>
            <person name="Mohapatra T."/>
            <person name="Singh N.K."/>
            <person name="Messing J."/>
            <person name="Nelson A.B."/>
            <person name="Fuks G."/>
            <person name="Kavchok S."/>
            <person name="Keizer G."/>
            <person name="Linton E."/>
            <person name="Llaca V."/>
            <person name="Song R."/>
            <person name="Tanyolac B."/>
            <person name="Young S."/>
            <person name="Ho-Il K."/>
            <person name="Hahn J.H."/>
            <person name="Sangsakoo G."/>
            <person name="Vanavichit A."/>
            <person name="de Mattos Luiz.A.T."/>
            <person name="Zimmer P.D."/>
            <person name="Malone G."/>
            <person name="Dellagostin O."/>
            <person name="de Oliveira A.C."/>
            <person name="Bevan M."/>
            <person name="Bancroft I."/>
            <person name="Minx P."/>
            <person name="Cordum H."/>
            <person name="Wilson R."/>
            <person name="Cheng Z."/>
            <person name="Jin W."/>
            <person name="Jiang J."/>
            <person name="Leong S.A."/>
            <person name="Iwama H."/>
            <person name="Gojobori T."/>
            <person name="Itoh T."/>
            <person name="Niimura Y."/>
            <person name="Fujii Y."/>
            <person name="Habara T."/>
            <person name="Sakai H."/>
            <person name="Sato Y."/>
            <person name="Wilson G."/>
            <person name="Kumar K."/>
            <person name="McCouch S."/>
            <person name="Juretic N."/>
            <person name="Hoen D."/>
            <person name="Wright S."/>
            <person name="Bruskiewich R."/>
            <person name="Bureau T."/>
            <person name="Miyao A."/>
            <person name="Hirochika H."/>
            <person name="Nishikawa T."/>
            <person name="Kadowaki K."/>
            <person name="Sugiura M."/>
            <person name="Burr B."/>
            <person name="Sasaki T."/>
        </authorList>
    </citation>
    <scope>NUCLEOTIDE SEQUENCE [LARGE SCALE GENOMIC DNA]</scope>
    <source>
        <strain evidence="3">cv. Nipponbare</strain>
    </source>
</reference>
<accession>A0A0P0XJ64</accession>
<evidence type="ECO:0000313" key="3">
    <source>
        <dbReference type="Proteomes" id="UP000059680"/>
    </source>
</evidence>
<keyword evidence="3" id="KW-1185">Reference proteome</keyword>
<dbReference type="Proteomes" id="UP000059680">
    <property type="component" value="Chromosome 8"/>
</dbReference>
<protein>
    <submittedName>
        <fullName evidence="2">Os08g0533450 protein</fullName>
    </submittedName>
</protein>
<gene>
    <name evidence="2" type="ordered locus">Os08g0533450</name>
    <name evidence="2" type="ORF">OSNPB_080533450</name>
</gene>
<organism evidence="2 3">
    <name type="scientific">Oryza sativa subsp. japonica</name>
    <name type="common">Rice</name>
    <dbReference type="NCBI Taxonomy" id="39947"/>
    <lineage>
        <taxon>Eukaryota</taxon>
        <taxon>Viridiplantae</taxon>
        <taxon>Streptophyta</taxon>
        <taxon>Embryophyta</taxon>
        <taxon>Tracheophyta</taxon>
        <taxon>Spermatophyta</taxon>
        <taxon>Magnoliopsida</taxon>
        <taxon>Liliopsida</taxon>
        <taxon>Poales</taxon>
        <taxon>Poaceae</taxon>
        <taxon>BOP clade</taxon>
        <taxon>Oryzoideae</taxon>
        <taxon>Oryzeae</taxon>
        <taxon>Oryzinae</taxon>
        <taxon>Oryza</taxon>
        <taxon>Oryza sativa</taxon>
    </lineage>
</organism>
<evidence type="ECO:0000313" key="2">
    <source>
        <dbReference type="EMBL" id="BAT06419.1"/>
    </source>
</evidence>
<name>A0A0P0XJ64_ORYSJ</name>